<dbReference type="STRING" id="762948.HMPREF0733_10816"/>
<organism evidence="1 2">
    <name type="scientific">Rothia dentocariosa</name>
    <dbReference type="NCBI Taxonomy" id="2047"/>
    <lineage>
        <taxon>Bacteria</taxon>
        <taxon>Bacillati</taxon>
        <taxon>Actinomycetota</taxon>
        <taxon>Actinomycetes</taxon>
        <taxon>Micrococcales</taxon>
        <taxon>Micrococcaceae</taxon>
        <taxon>Rothia</taxon>
    </lineage>
</organism>
<evidence type="ECO:0000313" key="2">
    <source>
        <dbReference type="Proteomes" id="UP000270988"/>
    </source>
</evidence>
<dbReference type="AlphaFoldDB" id="A0A448UXI7"/>
<accession>A0A448UXI7</accession>
<dbReference type="EMBL" id="LR134521">
    <property type="protein sequence ID" value="VEJ30625.1"/>
    <property type="molecule type" value="Genomic_DNA"/>
</dbReference>
<name>A0A448UXI7_9MICC</name>
<reference evidence="1 2" key="1">
    <citation type="submission" date="2018-12" db="EMBL/GenBank/DDBJ databases">
        <authorList>
            <consortium name="Pathogen Informatics"/>
        </authorList>
    </citation>
    <scope>NUCLEOTIDE SEQUENCE [LARGE SCALE GENOMIC DNA]</scope>
    <source>
        <strain evidence="1 2">NCTC10918</strain>
    </source>
</reference>
<gene>
    <name evidence="1" type="ORF">NCTC10918_01909</name>
</gene>
<protein>
    <submittedName>
        <fullName evidence="1">Uncharacterized protein</fullName>
    </submittedName>
</protein>
<sequence>MPKSLATEEFITGVLHDTERRIREQIDRGEITPTAESMQELSNALSHTVEVRKGARGSGKYIGKVKDSRSAREYLGGISLQALNDRVRKNNILRLKNKAGRNGYPVFQFKDGAVDPQVRQVIKILLDSGLTEWGVAFWLARPSKFYDDRPAVEYMKDSEENFKLVVAHALRMLLTGGQTTDIS</sequence>
<evidence type="ECO:0000313" key="1">
    <source>
        <dbReference type="EMBL" id="VEJ30625.1"/>
    </source>
</evidence>
<proteinExistence type="predicted"/>
<dbReference type="Proteomes" id="UP000270988">
    <property type="component" value="Chromosome"/>
</dbReference>